<keyword evidence="1" id="KW-0812">Transmembrane</keyword>
<gene>
    <name evidence="2" type="ORF">CGW93_03065</name>
</gene>
<accession>A0A257LU62</accession>
<feature type="transmembrane region" description="Helical" evidence="1">
    <location>
        <begin position="7"/>
        <end position="27"/>
    </location>
</feature>
<dbReference type="Proteomes" id="UP000216312">
    <property type="component" value="Unassembled WGS sequence"/>
</dbReference>
<evidence type="ECO:0000313" key="2">
    <source>
        <dbReference type="EMBL" id="OYV02960.1"/>
    </source>
</evidence>
<protein>
    <recommendedName>
        <fullName evidence="4">Lipopolysaccharide assembly protein A domain-containing protein</fullName>
    </recommendedName>
</protein>
<sequence>MKVKTIGLIILTVLVAIFVIGNIVVHTEASLWYFKTFQHLRTIVIILITLVVGVLIGWFIPSPLRKRKPKEQPVSNKQEV</sequence>
<keyword evidence="1" id="KW-1133">Transmembrane helix</keyword>
<dbReference type="AlphaFoldDB" id="A0A257LU62"/>
<organism evidence="2 3">
    <name type="scientific">candidate division WOR-3 bacterium 4484_18</name>
    <dbReference type="NCBI Taxonomy" id="2020626"/>
    <lineage>
        <taxon>Bacteria</taxon>
        <taxon>Bacteria division WOR-3</taxon>
    </lineage>
</organism>
<reference evidence="3" key="1">
    <citation type="submission" date="2017-07" db="EMBL/GenBank/DDBJ databases">
        <title>Novel pathways for hydrocarbon cycling and metabolic interdependencies in hydrothermal sediment communities.</title>
        <authorList>
            <person name="Dombrowski N."/>
            <person name="Seitz K."/>
            <person name="Teske A."/>
            <person name="Baker B."/>
        </authorList>
    </citation>
    <scope>NUCLEOTIDE SEQUENCE [LARGE SCALE GENOMIC DNA]</scope>
</reference>
<evidence type="ECO:0000313" key="3">
    <source>
        <dbReference type="Proteomes" id="UP000216312"/>
    </source>
</evidence>
<evidence type="ECO:0000256" key="1">
    <source>
        <dbReference type="SAM" id="Phobius"/>
    </source>
</evidence>
<evidence type="ECO:0008006" key="4">
    <source>
        <dbReference type="Google" id="ProtNLM"/>
    </source>
</evidence>
<dbReference type="EMBL" id="NMUJ01000033">
    <property type="protein sequence ID" value="OYV02960.1"/>
    <property type="molecule type" value="Genomic_DNA"/>
</dbReference>
<comment type="caution">
    <text evidence="2">The sequence shown here is derived from an EMBL/GenBank/DDBJ whole genome shotgun (WGS) entry which is preliminary data.</text>
</comment>
<feature type="transmembrane region" description="Helical" evidence="1">
    <location>
        <begin position="39"/>
        <end position="60"/>
    </location>
</feature>
<keyword evidence="1" id="KW-0472">Membrane</keyword>
<name>A0A257LU62_UNCW3</name>
<proteinExistence type="predicted"/>